<evidence type="ECO:0000313" key="2">
    <source>
        <dbReference type="EMBL" id="RGV18733.1"/>
    </source>
</evidence>
<feature type="domain" description="Lipoprotein LPP20-like" evidence="1">
    <location>
        <begin position="26"/>
        <end position="132"/>
    </location>
</feature>
<evidence type="ECO:0000259" key="1">
    <source>
        <dbReference type="Pfam" id="PF02169"/>
    </source>
</evidence>
<dbReference type="RefSeq" id="WP_004312264.1">
    <property type="nucleotide sequence ID" value="NZ_JADYTM010000004.1"/>
</dbReference>
<dbReference type="Pfam" id="PF02169">
    <property type="entry name" value="LPP20"/>
    <property type="match status" value="1"/>
</dbReference>
<accession>A0A173Y0Z6</accession>
<reference evidence="2 3" key="1">
    <citation type="submission" date="2018-08" db="EMBL/GenBank/DDBJ databases">
        <title>A genome reference for cultivated species of the human gut microbiota.</title>
        <authorList>
            <person name="Zou Y."/>
            <person name="Xue W."/>
            <person name="Luo G."/>
        </authorList>
    </citation>
    <scope>NUCLEOTIDE SEQUENCE [LARGE SCALE GENOMIC DNA]</scope>
    <source>
        <strain evidence="2 3">AF14-7</strain>
    </source>
</reference>
<comment type="caution">
    <text evidence="2">The sequence shown here is derived from an EMBL/GenBank/DDBJ whole genome shotgun (WGS) entry which is preliminary data.</text>
</comment>
<proteinExistence type="predicted"/>
<dbReference type="InterPro" id="IPR024952">
    <property type="entry name" value="LPP20-like_dom"/>
</dbReference>
<organism evidence="2 3">
    <name type="scientific">Bacteroides xylanisolvens</name>
    <dbReference type="NCBI Taxonomy" id="371601"/>
    <lineage>
        <taxon>Bacteria</taxon>
        <taxon>Pseudomonadati</taxon>
        <taxon>Bacteroidota</taxon>
        <taxon>Bacteroidia</taxon>
        <taxon>Bacteroidales</taxon>
        <taxon>Bacteroidaceae</taxon>
        <taxon>Bacteroides</taxon>
    </lineage>
</organism>
<name>A0A173Y0Z6_9BACE</name>
<protein>
    <recommendedName>
        <fullName evidence="1">Lipoprotein LPP20-like domain-containing protein</fullName>
    </recommendedName>
</protein>
<gene>
    <name evidence="2" type="ORF">DWW25_01900</name>
</gene>
<sequence>MKHWLLFILVISWFCFPLSGQQTNRPDWVKQHPVSGLSYIGIGMAEISEGDYQQKAKQNALSDLVSEIQVVIAANSLLNTLEDDGNVKQTFAESIRTEARAEIENFRLVDSWRSDNEYWVYYELNKGDYAALVEARRQKAIRNGFDFWYKGHITLQQGDLMTAIELFSNGMEAIRPVLNQELFCSYEGKTINLATELYAALAGVFDGITIVLNPATVSVTPFQGIREPIAIGVYRNGNPLRNIRLKAEFVSGSGDLSSMSPTDESGVAALYVRNITSKQAQQEIGISLIDDVFSLFRKGSYAALFKQMLSSLPGATLTINTVQTQTSAYVRSAQSDIEAVERTVKSLLNNHFFNVVASPSEADIIVTLDNKCRKGNTVPGELYNFIEFFSTLGIKIENNRTGQTMLNYSINDERTLVPENKSASQGKNMAARELIKRLNREFARELKKITFDRTGKIPERQKMLPDVPVPVVGSSVPEKEADPVISVPVVVPEVIPAPLVPVKSAKPENQKAIRVEWLDGVFVEFDKLATLGDKSRIHLKIVNTNADDCEVDLYSGNLTVINEKGEESPIVSLKLGSKFNDRRVTALIVPDLPTEMVIEVSKLQSVALLQLKDFKNNIVKLRGLK</sequence>
<dbReference type="EMBL" id="QRYV01000003">
    <property type="protein sequence ID" value="RGV18733.1"/>
    <property type="molecule type" value="Genomic_DNA"/>
</dbReference>
<evidence type="ECO:0000313" key="3">
    <source>
        <dbReference type="Proteomes" id="UP000283369"/>
    </source>
</evidence>
<dbReference type="Proteomes" id="UP000283369">
    <property type="component" value="Unassembled WGS sequence"/>
</dbReference>
<dbReference type="Gene3D" id="3.10.28.20">
    <property type="entry name" value="Acetamidase/Formamidase-like domains"/>
    <property type="match status" value="1"/>
</dbReference>
<dbReference type="AlphaFoldDB" id="A0A173Y0Z6"/>